<protein>
    <submittedName>
        <fullName evidence="1">Uncharacterized protein</fullName>
    </submittedName>
</protein>
<evidence type="ECO:0000313" key="1">
    <source>
        <dbReference type="EMBL" id="KAK5980231.1"/>
    </source>
</evidence>
<keyword evidence="2" id="KW-1185">Reference proteome</keyword>
<reference evidence="1 2" key="1">
    <citation type="submission" date="2019-10" db="EMBL/GenBank/DDBJ databases">
        <title>Assembly and Annotation for the nematode Trichostrongylus colubriformis.</title>
        <authorList>
            <person name="Martin J."/>
        </authorList>
    </citation>
    <scope>NUCLEOTIDE SEQUENCE [LARGE SCALE GENOMIC DNA]</scope>
    <source>
        <strain evidence="1">G859</strain>
        <tissue evidence="1">Whole worm</tissue>
    </source>
</reference>
<dbReference type="EMBL" id="WIXE01007658">
    <property type="protein sequence ID" value="KAK5980231.1"/>
    <property type="molecule type" value="Genomic_DNA"/>
</dbReference>
<gene>
    <name evidence="1" type="ORF">GCK32_020526</name>
</gene>
<sequence>MLYVRQFHPTTLTPYSLHMGGVQVFRLLHSETFALILSATCPHTVPEVMETKSDGSMQLSRTPVKIPALATRQRMKIPLRI</sequence>
<comment type="caution">
    <text evidence="1">The sequence shown here is derived from an EMBL/GenBank/DDBJ whole genome shotgun (WGS) entry which is preliminary data.</text>
</comment>
<proteinExistence type="predicted"/>
<organism evidence="1 2">
    <name type="scientific">Trichostrongylus colubriformis</name>
    <name type="common">Black scour worm</name>
    <dbReference type="NCBI Taxonomy" id="6319"/>
    <lineage>
        <taxon>Eukaryota</taxon>
        <taxon>Metazoa</taxon>
        <taxon>Ecdysozoa</taxon>
        <taxon>Nematoda</taxon>
        <taxon>Chromadorea</taxon>
        <taxon>Rhabditida</taxon>
        <taxon>Rhabditina</taxon>
        <taxon>Rhabditomorpha</taxon>
        <taxon>Strongyloidea</taxon>
        <taxon>Trichostrongylidae</taxon>
        <taxon>Trichostrongylus</taxon>
    </lineage>
</organism>
<name>A0AAN8FJQ0_TRICO</name>
<dbReference type="Proteomes" id="UP001331761">
    <property type="component" value="Unassembled WGS sequence"/>
</dbReference>
<feature type="non-terminal residue" evidence="1">
    <location>
        <position position="81"/>
    </location>
</feature>
<dbReference type="AlphaFoldDB" id="A0AAN8FJQ0"/>
<evidence type="ECO:0000313" key="2">
    <source>
        <dbReference type="Proteomes" id="UP001331761"/>
    </source>
</evidence>
<accession>A0AAN8FJQ0</accession>